<dbReference type="InParanoid" id="A7TNV7"/>
<dbReference type="GeneID" id="5544170"/>
<dbReference type="GO" id="GO:0005788">
    <property type="term" value="C:endoplasmic reticulum lumen"/>
    <property type="evidence" value="ECO:0007669"/>
    <property type="project" value="EnsemblFungi"/>
</dbReference>
<protein>
    <recommendedName>
        <fullName evidence="5">Alpha/beta hydrolase fold-3 domain-containing protein</fullName>
    </recommendedName>
</protein>
<keyword evidence="1" id="KW-0378">Hydrolase</keyword>
<name>A7TNV7_VANPO</name>
<dbReference type="Pfam" id="PF10340">
    <property type="entry name" value="Say1_Mug180"/>
    <property type="match status" value="1"/>
</dbReference>
<dbReference type="EMBL" id="DS480435">
    <property type="protein sequence ID" value="EDO16040.1"/>
    <property type="molecule type" value="Genomic_DNA"/>
</dbReference>
<evidence type="ECO:0000313" key="4">
    <source>
        <dbReference type="Proteomes" id="UP000000267"/>
    </source>
</evidence>
<dbReference type="InterPro" id="IPR050300">
    <property type="entry name" value="GDXG_lipolytic_enzyme"/>
</dbReference>
<reference evidence="3 4" key="1">
    <citation type="journal article" date="2007" name="Proc. Natl. Acad. Sci. U.S.A.">
        <title>Independent sorting-out of thousands of duplicated gene pairs in two yeast species descended from a whole-genome duplication.</title>
        <authorList>
            <person name="Scannell D.R."/>
            <person name="Frank A.C."/>
            <person name="Conant G.C."/>
            <person name="Byrne K.P."/>
            <person name="Woolfit M."/>
            <person name="Wolfe K.H."/>
        </authorList>
    </citation>
    <scope>NUCLEOTIDE SEQUENCE [LARGE SCALE GENOMIC DNA]</scope>
    <source>
        <strain evidence="4">ATCC 22028 / DSM 70294 / BCRC 21397 / CBS 2163 / NBRC 10782 / NRRL Y-8283 / UCD 57-17</strain>
    </source>
</reference>
<dbReference type="ESTHER" id="vanpo-a7tnv7">
    <property type="family name" value="Steryl_acetyl_hydrolase"/>
</dbReference>
<dbReference type="STRING" id="436907.A7TNV7"/>
<dbReference type="OMA" id="AISPWAN"/>
<accession>A7TNV7</accession>
<dbReference type="Gene3D" id="3.40.50.1820">
    <property type="entry name" value="alpha/beta hydrolase"/>
    <property type="match status" value="1"/>
</dbReference>
<dbReference type="GO" id="GO:0005811">
    <property type="term" value="C:lipid droplet"/>
    <property type="evidence" value="ECO:0007669"/>
    <property type="project" value="EnsemblFungi"/>
</dbReference>
<keyword evidence="2" id="KW-1133">Transmembrane helix</keyword>
<feature type="transmembrane region" description="Helical" evidence="2">
    <location>
        <begin position="138"/>
        <end position="159"/>
    </location>
</feature>
<dbReference type="InterPro" id="IPR019436">
    <property type="entry name" value="Say1-like"/>
</dbReference>
<dbReference type="PhylomeDB" id="A7TNV7"/>
<dbReference type="SUPFAM" id="SSF53474">
    <property type="entry name" value="alpha/beta-Hydrolases"/>
    <property type="match status" value="1"/>
</dbReference>
<evidence type="ECO:0000256" key="1">
    <source>
        <dbReference type="ARBA" id="ARBA00022801"/>
    </source>
</evidence>
<dbReference type="OrthoDB" id="2152029at2759"/>
<proteinExistence type="predicted"/>
<dbReference type="GO" id="GO:0016020">
    <property type="term" value="C:membrane"/>
    <property type="evidence" value="ECO:0007669"/>
    <property type="project" value="EnsemblFungi"/>
</dbReference>
<organism evidence="4">
    <name type="scientific">Vanderwaltozyma polyspora (strain ATCC 22028 / DSM 70294 / BCRC 21397 / CBS 2163 / NBRC 10782 / NRRL Y-8283 / UCD 57-17)</name>
    <name type="common">Kluyveromyces polysporus</name>
    <dbReference type="NCBI Taxonomy" id="436907"/>
    <lineage>
        <taxon>Eukaryota</taxon>
        <taxon>Fungi</taxon>
        <taxon>Dikarya</taxon>
        <taxon>Ascomycota</taxon>
        <taxon>Saccharomycotina</taxon>
        <taxon>Saccharomycetes</taxon>
        <taxon>Saccharomycetales</taxon>
        <taxon>Saccharomycetaceae</taxon>
        <taxon>Vanderwaltozyma</taxon>
    </lineage>
</organism>
<dbReference type="PANTHER" id="PTHR48081">
    <property type="entry name" value="AB HYDROLASE SUPERFAMILY PROTEIN C4A8.06C"/>
    <property type="match status" value="1"/>
</dbReference>
<keyword evidence="2" id="KW-0472">Membrane</keyword>
<evidence type="ECO:0000313" key="3">
    <source>
        <dbReference type="EMBL" id="EDO16040.1"/>
    </source>
</evidence>
<dbReference type="eggNOG" id="KOG1515">
    <property type="taxonomic scope" value="Eukaryota"/>
</dbReference>
<keyword evidence="4" id="KW-1185">Reference proteome</keyword>
<dbReference type="RefSeq" id="XP_001643898.1">
    <property type="nucleotide sequence ID" value="XM_001643848.1"/>
</dbReference>
<dbReference type="FunCoup" id="A7TNV7">
    <property type="interactions" value="28"/>
</dbReference>
<dbReference type="AlphaFoldDB" id="A7TNV7"/>
<dbReference type="GO" id="GO:0009636">
    <property type="term" value="P:response to toxic substance"/>
    <property type="evidence" value="ECO:0007669"/>
    <property type="project" value="EnsemblFungi"/>
</dbReference>
<dbReference type="KEGG" id="vpo:Kpol_1067p12"/>
<dbReference type="GO" id="GO:0016125">
    <property type="term" value="P:sterol metabolic process"/>
    <property type="evidence" value="ECO:0007669"/>
    <property type="project" value="EnsemblFungi"/>
</dbReference>
<keyword evidence="2" id="KW-0812">Transmembrane</keyword>
<dbReference type="PANTHER" id="PTHR48081:SF31">
    <property type="entry name" value="STERYL ACETYL HYDROLASE MUG81-RELATED"/>
    <property type="match status" value="1"/>
</dbReference>
<dbReference type="InterPro" id="IPR029058">
    <property type="entry name" value="AB_hydrolase_fold"/>
</dbReference>
<dbReference type="GO" id="GO:0034084">
    <property type="term" value="F:steryl deacetylase activity"/>
    <property type="evidence" value="ECO:0007669"/>
    <property type="project" value="EnsemblFungi"/>
</dbReference>
<dbReference type="Proteomes" id="UP000000267">
    <property type="component" value="Unassembled WGS sequence"/>
</dbReference>
<evidence type="ECO:0000256" key="2">
    <source>
        <dbReference type="SAM" id="Phobius"/>
    </source>
</evidence>
<dbReference type="HOGENOM" id="CLU_067868_0_0_1"/>
<sequence length="389" mass="44961">MRSSVKKATKMNLRGLWFLFKIIFVLPIKQVLRSIGIVVFNKRKLDGDMLGRIFMRESFLLADKYSCNGVINPLLDFLSGVYRKFSGFPTTEMNQIECDLIDLDTSVFNQRLLNQHIIKSDYEWYYKPEKFDPKVDPVLLYFHGGGFALKLIPVTLVFLNNLRQYYPRMAIVMSDYTVTDALNHNTTYPLQNLQSILLYKYFTEMIGCKKVYLMGESAGGNMVLSLLVYLQKCGKVLPKKAIAVSPWVNPAILSEEEKTFMKDDKLDSVSIKGLDLCKKLYAPNNEYAHEYLTEPFLNVEYNYEYDVWHGIVEKCQLLITYGDDEILQMQIKSLIDKITELKKNSFSEGKNVYIDVKGGHIRPLLKITSDISKWSKLDGVKEILNFIKD</sequence>
<gene>
    <name evidence="3" type="ORF">Kpol_1067p12</name>
</gene>
<evidence type="ECO:0008006" key="5">
    <source>
        <dbReference type="Google" id="ProtNLM"/>
    </source>
</evidence>